<accession>A0AA88NF97</accession>
<comment type="caution">
    <text evidence="2">The sequence shown here is derived from an EMBL/GenBank/DDBJ whole genome shotgun (WGS) entry which is preliminary data.</text>
</comment>
<protein>
    <submittedName>
        <fullName evidence="2">Uncharacterized protein</fullName>
    </submittedName>
</protein>
<gene>
    <name evidence="2" type="ORF">Q7C36_006189</name>
</gene>
<evidence type="ECO:0000313" key="3">
    <source>
        <dbReference type="Proteomes" id="UP001187315"/>
    </source>
</evidence>
<name>A0AA88NF97_TACVA</name>
<keyword evidence="3" id="KW-1185">Reference proteome</keyword>
<evidence type="ECO:0000256" key="1">
    <source>
        <dbReference type="SAM" id="MobiDB-lite"/>
    </source>
</evidence>
<sequence>MPIKQKLSKATGCVPSSPKALRQYLSRLMGVLDAVGVTSGVGRARKPRYPTYRVNAALGFAHAGTSGRTLEEPLCREGSTTLWIHFHPGNGFLSLVCSVPNGHVYLKDKESRGGPHLLALRASSPGDSKVKGECSLLLSQAGQQHSERKRQKSVDSAIEKKKVLMKSH</sequence>
<dbReference type="Proteomes" id="UP001187315">
    <property type="component" value="Unassembled WGS sequence"/>
</dbReference>
<feature type="region of interest" description="Disordered" evidence="1">
    <location>
        <begin position="140"/>
        <end position="168"/>
    </location>
</feature>
<organism evidence="2 3">
    <name type="scientific">Tachysurus vachellii</name>
    <name type="common">Darkbarbel catfish</name>
    <name type="synonym">Pelteobagrus vachellii</name>
    <dbReference type="NCBI Taxonomy" id="175792"/>
    <lineage>
        <taxon>Eukaryota</taxon>
        <taxon>Metazoa</taxon>
        <taxon>Chordata</taxon>
        <taxon>Craniata</taxon>
        <taxon>Vertebrata</taxon>
        <taxon>Euteleostomi</taxon>
        <taxon>Actinopterygii</taxon>
        <taxon>Neopterygii</taxon>
        <taxon>Teleostei</taxon>
        <taxon>Ostariophysi</taxon>
        <taxon>Siluriformes</taxon>
        <taxon>Bagridae</taxon>
        <taxon>Tachysurus</taxon>
    </lineage>
</organism>
<evidence type="ECO:0000313" key="2">
    <source>
        <dbReference type="EMBL" id="KAK2858270.1"/>
    </source>
</evidence>
<reference evidence="2" key="1">
    <citation type="submission" date="2023-08" db="EMBL/GenBank/DDBJ databases">
        <title>Pelteobagrus vachellii genome.</title>
        <authorList>
            <person name="Liu H."/>
        </authorList>
    </citation>
    <scope>NUCLEOTIDE SEQUENCE</scope>
    <source>
        <strain evidence="2">PRFRI_2022a</strain>
        <tissue evidence="2">Muscle</tissue>
    </source>
</reference>
<dbReference type="EMBL" id="JAVHJS010000005">
    <property type="protein sequence ID" value="KAK2858270.1"/>
    <property type="molecule type" value="Genomic_DNA"/>
</dbReference>
<proteinExistence type="predicted"/>
<dbReference type="AlphaFoldDB" id="A0AA88NF97"/>